<reference evidence="1 2" key="1">
    <citation type="submission" date="2015-08" db="EMBL/GenBank/DDBJ databases">
        <authorList>
            <person name="Babu N.S."/>
            <person name="Beckwith C.J."/>
            <person name="Beseler K.G."/>
            <person name="Brison A."/>
            <person name="Carone J.V."/>
            <person name="Caskin T.P."/>
            <person name="Diamond M."/>
            <person name="Durham M.E."/>
            <person name="Foxe J.M."/>
            <person name="Go M."/>
            <person name="Henderson B.A."/>
            <person name="Jones I.B."/>
            <person name="McGettigan J.A."/>
            <person name="Micheletti S.J."/>
            <person name="Nasrallah M.E."/>
            <person name="Ortiz D."/>
            <person name="Piller C.R."/>
            <person name="Privatt S.R."/>
            <person name="Schneider S.L."/>
            <person name="Sharp S."/>
            <person name="Smith T.C."/>
            <person name="Stanton J.D."/>
            <person name="Ullery H.E."/>
            <person name="Wilson R.J."/>
            <person name="Serrano M.G."/>
            <person name="Buck G."/>
            <person name="Lee V."/>
            <person name="Wang Y."/>
            <person name="Carvalho R."/>
            <person name="Voegtly L."/>
            <person name="Shi R."/>
            <person name="Duckworth R."/>
            <person name="Johnson A."/>
            <person name="Loviza R."/>
            <person name="Walstead R."/>
            <person name="Shah Z."/>
            <person name="Kiflezghi M."/>
            <person name="Wade K."/>
            <person name="Ball S.L."/>
            <person name="Bradley K.W."/>
            <person name="Asai D.J."/>
            <person name="Bowman C.A."/>
            <person name="Russell D.A."/>
            <person name="Pope W.H."/>
            <person name="Jacobs-Sera D."/>
            <person name="Hendrix R.W."/>
            <person name="Hatfull G.F."/>
        </authorList>
    </citation>
    <scope>NUCLEOTIDE SEQUENCE [LARGE SCALE GENOMIC DNA]</scope>
    <source>
        <strain evidence="1 2">DSM 27648</strain>
    </source>
</reference>
<dbReference type="AlphaFoldDB" id="A0A0K1PMZ2"/>
<accession>A0A0K1PMZ2</accession>
<sequence>MKETAFPGRICSFRLARSLHSPTCEMPSSLSSSFVAFLLATLPIGCASFRSPPPPGPTHVVVVVSSDPDEPLSDVEVSAGGTTTKTDLNGRARLSLAGEDGTQVDLSVSCPQGFAPPSRMPSLIIRRSSGTPEYEVSCKPFDHGIIIALRTPGVPNLPVRYFGRVIGKTDAMGYALLKLEPRTGETLTLTLDTSDEKLRYLRPQMPELSVSVPDGEEVFTLEQKFMEEKPKVVARKPSKPVRIE</sequence>
<keyword evidence="2" id="KW-1185">Reference proteome</keyword>
<organism evidence="1 2">
    <name type="scientific">Labilithrix luteola</name>
    <dbReference type="NCBI Taxonomy" id="1391654"/>
    <lineage>
        <taxon>Bacteria</taxon>
        <taxon>Pseudomonadati</taxon>
        <taxon>Myxococcota</taxon>
        <taxon>Polyangia</taxon>
        <taxon>Polyangiales</taxon>
        <taxon>Labilitrichaceae</taxon>
        <taxon>Labilithrix</taxon>
    </lineage>
</organism>
<evidence type="ECO:0000313" key="1">
    <source>
        <dbReference type="EMBL" id="AKU94756.1"/>
    </source>
</evidence>
<proteinExistence type="predicted"/>
<dbReference type="KEGG" id="llu:AKJ09_01420"/>
<name>A0A0K1PMZ2_9BACT</name>
<dbReference type="STRING" id="1391654.AKJ09_01420"/>
<gene>
    <name evidence="1" type="ORF">AKJ09_01420</name>
</gene>
<dbReference type="Proteomes" id="UP000064967">
    <property type="component" value="Chromosome"/>
</dbReference>
<dbReference type="EMBL" id="CP012333">
    <property type="protein sequence ID" value="AKU94756.1"/>
    <property type="molecule type" value="Genomic_DNA"/>
</dbReference>
<evidence type="ECO:0000313" key="2">
    <source>
        <dbReference type="Proteomes" id="UP000064967"/>
    </source>
</evidence>
<protein>
    <submittedName>
        <fullName evidence="1">Uncharacterized protein</fullName>
    </submittedName>
</protein>